<dbReference type="Pfam" id="PF00643">
    <property type="entry name" value="zf-B_box"/>
    <property type="match status" value="2"/>
</dbReference>
<keyword evidence="7" id="KW-0804">Transcription</keyword>
<organism evidence="12 13">
    <name type="scientific">Vigna mungo</name>
    <name type="common">Black gram</name>
    <name type="synonym">Phaseolus mungo</name>
    <dbReference type="NCBI Taxonomy" id="3915"/>
    <lineage>
        <taxon>Eukaryota</taxon>
        <taxon>Viridiplantae</taxon>
        <taxon>Streptophyta</taxon>
        <taxon>Embryophyta</taxon>
        <taxon>Tracheophyta</taxon>
        <taxon>Spermatophyta</taxon>
        <taxon>Magnoliopsida</taxon>
        <taxon>eudicotyledons</taxon>
        <taxon>Gunneridae</taxon>
        <taxon>Pentapetalae</taxon>
        <taxon>rosids</taxon>
        <taxon>fabids</taxon>
        <taxon>Fabales</taxon>
        <taxon>Fabaceae</taxon>
        <taxon>Papilionoideae</taxon>
        <taxon>50 kb inversion clade</taxon>
        <taxon>NPAAA clade</taxon>
        <taxon>indigoferoid/millettioid clade</taxon>
        <taxon>Phaseoleae</taxon>
        <taxon>Vigna</taxon>
    </lineage>
</organism>
<dbReference type="PANTHER" id="PTHR31832">
    <property type="entry name" value="B-BOX ZINC FINGER PROTEIN 22"/>
    <property type="match status" value="1"/>
</dbReference>
<feature type="region of interest" description="Disordered" evidence="10">
    <location>
        <begin position="170"/>
        <end position="194"/>
    </location>
</feature>
<proteinExistence type="predicted"/>
<evidence type="ECO:0000313" key="12">
    <source>
        <dbReference type="EMBL" id="WVZ11935.1"/>
    </source>
</evidence>
<dbReference type="GO" id="GO:0005634">
    <property type="term" value="C:nucleus"/>
    <property type="evidence" value="ECO:0007669"/>
    <property type="project" value="UniProtKB-SubCell"/>
</dbReference>
<dbReference type="InterPro" id="IPR000315">
    <property type="entry name" value="Znf_B-box"/>
</dbReference>
<gene>
    <name evidence="12" type="ORF">V8G54_016465</name>
</gene>
<evidence type="ECO:0000256" key="6">
    <source>
        <dbReference type="ARBA" id="ARBA00023015"/>
    </source>
</evidence>
<reference evidence="12 13" key="1">
    <citation type="journal article" date="2023" name="Life. Sci Alliance">
        <title>Evolutionary insights into 3D genome organization and epigenetic landscape of Vigna mungo.</title>
        <authorList>
            <person name="Junaid A."/>
            <person name="Singh B."/>
            <person name="Bhatia S."/>
        </authorList>
    </citation>
    <scope>NUCLEOTIDE SEQUENCE [LARGE SCALE GENOMIC DNA]</scope>
    <source>
        <strain evidence="12">Urdbean</strain>
    </source>
</reference>
<dbReference type="Proteomes" id="UP001374535">
    <property type="component" value="Chromosome 5"/>
</dbReference>
<evidence type="ECO:0000256" key="1">
    <source>
        <dbReference type="ARBA" id="ARBA00004123"/>
    </source>
</evidence>
<dbReference type="GO" id="GO:0008270">
    <property type="term" value="F:zinc ion binding"/>
    <property type="evidence" value="ECO:0007669"/>
    <property type="project" value="UniProtKB-KW"/>
</dbReference>
<dbReference type="GO" id="GO:0006355">
    <property type="term" value="P:regulation of DNA-templated transcription"/>
    <property type="evidence" value="ECO:0007669"/>
    <property type="project" value="TreeGrafter"/>
</dbReference>
<keyword evidence="4 9" id="KW-0863">Zinc-finger</keyword>
<dbReference type="GO" id="GO:0009640">
    <property type="term" value="P:photomorphogenesis"/>
    <property type="evidence" value="ECO:0007669"/>
    <property type="project" value="TreeGrafter"/>
</dbReference>
<accession>A0AAQ3NN07</accession>
<keyword evidence="2" id="KW-0479">Metal-binding</keyword>
<dbReference type="EMBL" id="CP144696">
    <property type="protein sequence ID" value="WVZ11935.1"/>
    <property type="molecule type" value="Genomic_DNA"/>
</dbReference>
<keyword evidence="3" id="KW-0677">Repeat</keyword>
<dbReference type="CDD" id="cd19821">
    <property type="entry name" value="Bbox1_BBX-like"/>
    <property type="match status" value="2"/>
</dbReference>
<feature type="domain" description="B box-type" evidence="11">
    <location>
        <begin position="44"/>
        <end position="89"/>
    </location>
</feature>
<dbReference type="PROSITE" id="PS50119">
    <property type="entry name" value="ZF_BBOX"/>
    <property type="match status" value="2"/>
</dbReference>
<name>A0AAQ3NN07_VIGMU</name>
<feature type="domain" description="B box-type" evidence="11">
    <location>
        <begin position="116"/>
        <end position="161"/>
    </location>
</feature>
<keyword evidence="6" id="KW-0805">Transcription regulation</keyword>
<evidence type="ECO:0000256" key="8">
    <source>
        <dbReference type="ARBA" id="ARBA00023242"/>
    </source>
</evidence>
<keyword evidence="5" id="KW-0862">Zinc</keyword>
<sequence>MALVVVAEKEGEVRQRLGRKKETRNMGRMWVPCQIINWWWESPTMRTLCDACESAAAIVFCAADEAALCHACDEKLHRYASIRFDLVAVLCELKIRVHMCNKLASRHVRVGLASPSDVPRCDICENAPAFFYCETDGSSLCLQCDMIVHVGGKRTHGRYLLFRQRVEFPGDKSSHAENPGSQPLEPGESKRGQNQLPKLKMGEKQHNHVMPLLPTPGSDADGHTKMETKMIDLNMKPNNRLHEQASNNQVRVHGK</sequence>
<keyword evidence="8" id="KW-0539">Nucleus</keyword>
<dbReference type="PANTHER" id="PTHR31832:SF5">
    <property type="entry name" value="OS09G0527900 PROTEIN"/>
    <property type="match status" value="1"/>
</dbReference>
<evidence type="ECO:0000256" key="7">
    <source>
        <dbReference type="ARBA" id="ARBA00023163"/>
    </source>
</evidence>
<evidence type="ECO:0000256" key="10">
    <source>
        <dbReference type="SAM" id="MobiDB-lite"/>
    </source>
</evidence>
<evidence type="ECO:0000256" key="3">
    <source>
        <dbReference type="ARBA" id="ARBA00022737"/>
    </source>
</evidence>
<dbReference type="InterPro" id="IPR051979">
    <property type="entry name" value="B-box_zinc_finger"/>
</dbReference>
<evidence type="ECO:0000256" key="2">
    <source>
        <dbReference type="ARBA" id="ARBA00022723"/>
    </source>
</evidence>
<keyword evidence="13" id="KW-1185">Reference proteome</keyword>
<dbReference type="SUPFAM" id="SSF57845">
    <property type="entry name" value="B-box zinc-binding domain"/>
    <property type="match status" value="1"/>
</dbReference>
<dbReference type="SMART" id="SM00336">
    <property type="entry name" value="BBOX"/>
    <property type="match status" value="2"/>
</dbReference>
<comment type="subcellular location">
    <subcellularLocation>
        <location evidence="1">Nucleus</location>
    </subcellularLocation>
</comment>
<dbReference type="AlphaFoldDB" id="A0AAQ3NN07"/>
<evidence type="ECO:0000259" key="11">
    <source>
        <dbReference type="PROSITE" id="PS50119"/>
    </source>
</evidence>
<dbReference type="InterPro" id="IPR049808">
    <property type="entry name" value="CONSTANS-like_Bbox1"/>
</dbReference>
<evidence type="ECO:0000256" key="9">
    <source>
        <dbReference type="PROSITE-ProRule" id="PRU00024"/>
    </source>
</evidence>
<evidence type="ECO:0000313" key="13">
    <source>
        <dbReference type="Proteomes" id="UP001374535"/>
    </source>
</evidence>
<protein>
    <recommendedName>
        <fullName evidence="11">B box-type domain-containing protein</fullName>
    </recommendedName>
</protein>
<evidence type="ECO:0000256" key="4">
    <source>
        <dbReference type="ARBA" id="ARBA00022771"/>
    </source>
</evidence>
<evidence type="ECO:0000256" key="5">
    <source>
        <dbReference type="ARBA" id="ARBA00022833"/>
    </source>
</evidence>